<dbReference type="Proteomes" id="UP000199280">
    <property type="component" value="Unassembled WGS sequence"/>
</dbReference>
<evidence type="ECO:0008006" key="6">
    <source>
        <dbReference type="Google" id="ProtNLM"/>
    </source>
</evidence>
<evidence type="ECO:0000256" key="1">
    <source>
        <dbReference type="SAM" id="Phobius"/>
    </source>
</evidence>
<evidence type="ECO:0000313" key="4">
    <source>
        <dbReference type="Proteomes" id="UP000076878"/>
    </source>
</evidence>
<sequence>MSSYWNLLNHDGLGSLRLMGLLWIVVLFMVAYLILKILSDRTDSRIANETSLEQIQKEFARDNITEAEYLKRKKQLE</sequence>
<reference evidence="3 5" key="2">
    <citation type="submission" date="2016-10" db="EMBL/GenBank/DDBJ databases">
        <authorList>
            <person name="Varghese N."/>
            <person name="Submissions S."/>
        </authorList>
    </citation>
    <scope>NUCLEOTIDE SEQUENCE [LARGE SCALE GENOMIC DNA]</scope>
    <source>
        <strain evidence="3 5">DSM 22150</strain>
    </source>
</reference>
<evidence type="ECO:0000313" key="5">
    <source>
        <dbReference type="Proteomes" id="UP000199280"/>
    </source>
</evidence>
<evidence type="ECO:0000313" key="2">
    <source>
        <dbReference type="EMBL" id="CZR09416.1"/>
    </source>
</evidence>
<dbReference type="EMBL" id="FNYT01000049">
    <property type="protein sequence ID" value="SEJ96834.1"/>
    <property type="molecule type" value="Genomic_DNA"/>
</dbReference>
<proteinExistence type="predicted"/>
<dbReference type="Proteomes" id="UP000076878">
    <property type="component" value="Unassembled WGS sequence"/>
</dbReference>
<evidence type="ECO:0000313" key="3">
    <source>
        <dbReference type="EMBL" id="SEJ96834.1"/>
    </source>
</evidence>
<dbReference type="AlphaFoldDB" id="A0A143Z7R9"/>
<dbReference type="STRING" id="640938.TR210_2719"/>
<gene>
    <name evidence="3" type="ORF">SAMN05216375_14911</name>
    <name evidence="2" type="ORF">TR210_2719</name>
</gene>
<keyword evidence="1" id="KW-0472">Membrane</keyword>
<keyword evidence="5" id="KW-1185">Reference proteome</keyword>
<keyword evidence="1" id="KW-1133">Transmembrane helix</keyword>
<dbReference type="OrthoDB" id="2167676at2"/>
<reference evidence="2 4" key="1">
    <citation type="submission" date="2016-02" db="EMBL/GenBank/DDBJ databases">
        <authorList>
            <person name="Wen L."/>
            <person name="He K."/>
            <person name="Yang H."/>
        </authorList>
    </citation>
    <scope>NUCLEOTIDE SEQUENCE [LARGE SCALE GENOMIC DNA]</scope>
    <source>
        <strain evidence="2">Trichococcus_R210</strain>
    </source>
</reference>
<dbReference type="EMBL" id="FJNB01000028">
    <property type="protein sequence ID" value="CZR09416.1"/>
    <property type="molecule type" value="Genomic_DNA"/>
</dbReference>
<protein>
    <recommendedName>
        <fullName evidence="6">SHOCT domain-containing protein</fullName>
    </recommendedName>
</protein>
<keyword evidence="1" id="KW-0812">Transmembrane</keyword>
<name>A0A143Z7R9_9LACT</name>
<dbReference type="RefSeq" id="WP_068624668.1">
    <property type="nucleotide sequence ID" value="NZ_FJNB01000028.1"/>
</dbReference>
<feature type="transmembrane region" description="Helical" evidence="1">
    <location>
        <begin position="20"/>
        <end position="38"/>
    </location>
</feature>
<organism evidence="2 4">
    <name type="scientific">Trichococcus ilyis</name>
    <dbReference type="NCBI Taxonomy" id="640938"/>
    <lineage>
        <taxon>Bacteria</taxon>
        <taxon>Bacillati</taxon>
        <taxon>Bacillota</taxon>
        <taxon>Bacilli</taxon>
        <taxon>Lactobacillales</taxon>
        <taxon>Carnobacteriaceae</taxon>
        <taxon>Trichococcus</taxon>
    </lineage>
</organism>
<accession>A0A143Z7R9</accession>